<dbReference type="GO" id="GO:0046872">
    <property type="term" value="F:metal ion binding"/>
    <property type="evidence" value="ECO:0007669"/>
    <property type="project" value="UniProtKB-KW"/>
</dbReference>
<dbReference type="SUPFAM" id="SSF56796">
    <property type="entry name" value="Dehydroquinate synthase-like"/>
    <property type="match status" value="1"/>
</dbReference>
<proteinExistence type="predicted"/>
<comment type="caution">
    <text evidence="5">The sequence shown here is derived from an EMBL/GenBank/DDBJ whole genome shotgun (WGS) entry which is preliminary data.</text>
</comment>
<dbReference type="PANTHER" id="PTHR43622">
    <property type="entry name" value="3-DEHYDROQUINATE SYNTHASE"/>
    <property type="match status" value="1"/>
</dbReference>
<dbReference type="Pfam" id="PF24621">
    <property type="entry name" value="DHQS_C"/>
    <property type="match status" value="1"/>
</dbReference>
<dbReference type="InterPro" id="IPR050071">
    <property type="entry name" value="Dehydroquinate_synthase"/>
</dbReference>
<name>A0AA36NK88_9DINO</name>
<evidence type="ECO:0000313" key="6">
    <source>
        <dbReference type="Proteomes" id="UP001178507"/>
    </source>
</evidence>
<keyword evidence="3" id="KW-0520">NAD</keyword>
<dbReference type="Proteomes" id="UP001178507">
    <property type="component" value="Unassembled WGS sequence"/>
</dbReference>
<accession>A0AA36NK88</accession>
<evidence type="ECO:0000256" key="3">
    <source>
        <dbReference type="ARBA" id="ARBA00023027"/>
    </source>
</evidence>
<organism evidence="5 6">
    <name type="scientific">Effrenium voratum</name>
    <dbReference type="NCBI Taxonomy" id="2562239"/>
    <lineage>
        <taxon>Eukaryota</taxon>
        <taxon>Sar</taxon>
        <taxon>Alveolata</taxon>
        <taxon>Dinophyceae</taxon>
        <taxon>Suessiales</taxon>
        <taxon>Symbiodiniaceae</taxon>
        <taxon>Effrenium</taxon>
    </lineage>
</organism>
<dbReference type="PANTHER" id="PTHR43622:SF1">
    <property type="entry name" value="3-DEHYDROQUINATE SYNTHASE"/>
    <property type="match status" value="1"/>
</dbReference>
<gene>
    <name evidence="5" type="ORF">EVOR1521_LOCUS31320</name>
</gene>
<evidence type="ECO:0000313" key="5">
    <source>
        <dbReference type="EMBL" id="CAJ1410509.1"/>
    </source>
</evidence>
<reference evidence="5" key="1">
    <citation type="submission" date="2023-08" db="EMBL/GenBank/DDBJ databases">
        <authorList>
            <person name="Chen Y."/>
            <person name="Shah S."/>
            <person name="Dougan E. K."/>
            <person name="Thang M."/>
            <person name="Chan C."/>
        </authorList>
    </citation>
    <scope>NUCLEOTIDE SEQUENCE</scope>
</reference>
<comment type="cofactor">
    <cofactor evidence="1">
        <name>Co(2+)</name>
        <dbReference type="ChEBI" id="CHEBI:48828"/>
    </cofactor>
</comment>
<evidence type="ECO:0000256" key="2">
    <source>
        <dbReference type="ARBA" id="ARBA00022723"/>
    </source>
</evidence>
<feature type="domain" description="3-dehydroquinate synthase C-terminal" evidence="4">
    <location>
        <begin position="3"/>
        <end position="116"/>
    </location>
</feature>
<keyword evidence="6" id="KW-1185">Reference proteome</keyword>
<dbReference type="EMBL" id="CAUJNA010003821">
    <property type="protein sequence ID" value="CAJ1410509.1"/>
    <property type="molecule type" value="Genomic_DNA"/>
</dbReference>
<evidence type="ECO:0000256" key="1">
    <source>
        <dbReference type="ARBA" id="ARBA00001941"/>
    </source>
</evidence>
<dbReference type="AlphaFoldDB" id="A0AA36NK88"/>
<dbReference type="GO" id="GO:0003856">
    <property type="term" value="F:3-dehydroquinate synthase activity"/>
    <property type="evidence" value="ECO:0007669"/>
    <property type="project" value="TreeGrafter"/>
</dbReference>
<dbReference type="InterPro" id="IPR056179">
    <property type="entry name" value="DHQS_C"/>
</dbReference>
<keyword evidence="2" id="KW-0479">Metal-binding</keyword>
<protein>
    <recommendedName>
        <fullName evidence="4">3-dehydroquinate synthase C-terminal domain-containing protein</fullName>
    </recommendedName>
</protein>
<sequence>MDDQMLMELLALGIDAKMSVLANDAYEKNCGMIFEYGHTVSHAIEKAYGDGVIPHGLGVTYGMLSSSYAAEKMGIMSKEARCEHDDLCYLLLRRWPLPEPRPSAEVVMSLAMRDSKRGITSEAEDEISDVLLRSMGDIVPTPTSMLSKFPAKFVEASRSLRWSLFGWG</sequence>
<evidence type="ECO:0000259" key="4">
    <source>
        <dbReference type="Pfam" id="PF24621"/>
    </source>
</evidence>
<dbReference type="Gene3D" id="1.20.1090.10">
    <property type="entry name" value="Dehydroquinate synthase-like - alpha domain"/>
    <property type="match status" value="1"/>
</dbReference>